<keyword evidence="5" id="KW-1185">Reference proteome</keyword>
<reference evidence="2" key="1">
    <citation type="submission" date="2017-04" db="EMBL/GenBank/DDBJ databases">
        <authorList>
            <person name="Porter S."/>
            <person name="Friesen M.L."/>
            <person name="Faber-Hammond J."/>
        </authorList>
    </citation>
    <scope>NUCLEOTIDE SEQUENCE</scope>
    <source>
        <strain evidence="2">Str16</strain>
    </source>
</reference>
<evidence type="ECO:0000313" key="5">
    <source>
        <dbReference type="Proteomes" id="UP001190825"/>
    </source>
</evidence>
<feature type="signal peptide" evidence="1">
    <location>
        <begin position="1"/>
        <end position="20"/>
    </location>
</feature>
<dbReference type="EMBL" id="NBUC01000035">
    <property type="protein sequence ID" value="PLU07822.1"/>
    <property type="molecule type" value="Genomic_DNA"/>
</dbReference>
<gene>
    <name evidence="2" type="ORF">BMJ33_03685</name>
    <name evidence="3" type="ORF">EMEDMD4_230001</name>
</gene>
<evidence type="ECO:0000256" key="1">
    <source>
        <dbReference type="SAM" id="SignalP"/>
    </source>
</evidence>
<reference evidence="3 4" key="3">
    <citation type="submission" date="2019-06" db="EMBL/GenBank/DDBJ databases">
        <authorList>
            <person name="Le Quere A."/>
            <person name="Colella S."/>
        </authorList>
    </citation>
    <scope>NUCLEOTIDE SEQUENCE [LARGE SCALE GENOMIC DNA]</scope>
    <source>
        <strain evidence="3">EmedicaeMD41</strain>
    </source>
</reference>
<dbReference type="Proteomes" id="UP000507954">
    <property type="component" value="Unassembled WGS sequence"/>
</dbReference>
<name>A0A508WTZ2_9HYPH</name>
<dbReference type="AlphaFoldDB" id="A0A508WTZ2"/>
<proteinExistence type="predicted"/>
<evidence type="ECO:0000313" key="4">
    <source>
        <dbReference type="Proteomes" id="UP000507954"/>
    </source>
</evidence>
<sequence length="83" mass="9266">MRALKYWIVLLVAGPSPAFSTDRVETESVNQEQAASIEAFLRANPKCFEFNDQCSFCLVSEGRAECSTPQIACIKQPYRCTAQ</sequence>
<accession>A0A508WTZ2</accession>
<keyword evidence="1" id="KW-0732">Signal</keyword>
<organism evidence="3 4">
    <name type="scientific">Sinorhizobium medicae</name>
    <dbReference type="NCBI Taxonomy" id="110321"/>
    <lineage>
        <taxon>Bacteria</taxon>
        <taxon>Pseudomonadati</taxon>
        <taxon>Pseudomonadota</taxon>
        <taxon>Alphaproteobacteria</taxon>
        <taxon>Hyphomicrobiales</taxon>
        <taxon>Rhizobiaceae</taxon>
        <taxon>Sinorhizobium/Ensifer group</taxon>
        <taxon>Sinorhizobium</taxon>
    </lineage>
</organism>
<evidence type="ECO:0000313" key="3">
    <source>
        <dbReference type="EMBL" id="VTZ61000.1"/>
    </source>
</evidence>
<dbReference type="Proteomes" id="UP001190825">
    <property type="component" value="Unassembled WGS sequence"/>
</dbReference>
<feature type="chain" id="PRO_5021327321" evidence="1">
    <location>
        <begin position="21"/>
        <end position="83"/>
    </location>
</feature>
<dbReference type="EMBL" id="CABFNB010000088">
    <property type="protein sequence ID" value="VTZ61000.1"/>
    <property type="molecule type" value="Genomic_DNA"/>
</dbReference>
<protein>
    <submittedName>
        <fullName evidence="3">Uncharacterized protein</fullName>
    </submittedName>
</protein>
<evidence type="ECO:0000313" key="2">
    <source>
        <dbReference type="EMBL" id="PLU07822.1"/>
    </source>
</evidence>
<reference evidence="2 5" key="2">
    <citation type="journal article" date="2018" name="FEMS Microbiol. Ecol.">
        <title>Co-invading symbiotic mutualists of Medicago polymorpha retain high ancestral diversity and contain diverse accessory genomes.</title>
        <authorList>
            <person name="Porter S.S."/>
            <person name="Faber-Hammond J.J."/>
            <person name="Friesen M.L."/>
        </authorList>
    </citation>
    <scope>NUCLEOTIDE SEQUENCE [LARGE SCALE GENOMIC DNA]</scope>
    <source>
        <strain evidence="2 5">Str16</strain>
    </source>
</reference>